<reference evidence="2 3" key="1">
    <citation type="submission" date="2019-07" db="EMBL/GenBank/DDBJ databases">
        <title>Genomics analysis of Aphanomyces spp. identifies a new class of oomycete effector associated with host adaptation.</title>
        <authorList>
            <person name="Gaulin E."/>
        </authorList>
    </citation>
    <scope>NUCLEOTIDE SEQUENCE [LARGE SCALE GENOMIC DNA]</scope>
    <source>
        <strain evidence="2 3">ATCC 201684</strain>
    </source>
</reference>
<feature type="region of interest" description="Disordered" evidence="1">
    <location>
        <begin position="1"/>
        <end position="20"/>
    </location>
</feature>
<sequence>MGGAASKQAGAAGTSVVQGGRKIIRTSLKRQDLLRFSQLPEAPVVRRTPQTVEEMDNQVLREAERFQETIDSVQYVETDMTAFEATAASRRPKSDGPVRMPTDKTRASNSQTVVDVEAGRFTDRQFRELLRLHYEEPTKWTPAALASRYQVNPVTIEEILTHVCPPKLLPPTSTVSYPTGTWWK</sequence>
<accession>A0A6G0W9W6</accession>
<feature type="compositionally biased region" description="Low complexity" evidence="1">
    <location>
        <begin position="1"/>
        <end position="13"/>
    </location>
</feature>
<comment type="caution">
    <text evidence="2">The sequence shown here is derived from an EMBL/GenBank/DDBJ whole genome shotgun (WGS) entry which is preliminary data.</text>
</comment>
<gene>
    <name evidence="2" type="ORF">Ae201684_018059</name>
</gene>
<protein>
    <recommendedName>
        <fullName evidence="4">NADH dehydrogenase [ubiquinone] 1 alpha subcomplex assembly factor 4</fullName>
    </recommendedName>
</protein>
<evidence type="ECO:0000256" key="1">
    <source>
        <dbReference type="SAM" id="MobiDB-lite"/>
    </source>
</evidence>
<dbReference type="Pfam" id="PF06784">
    <property type="entry name" value="UPF0240"/>
    <property type="match status" value="1"/>
</dbReference>
<dbReference type="AlphaFoldDB" id="A0A6G0W9W6"/>
<evidence type="ECO:0008006" key="4">
    <source>
        <dbReference type="Google" id="ProtNLM"/>
    </source>
</evidence>
<dbReference type="EMBL" id="VJMJ01000319">
    <property type="protein sequence ID" value="KAF0722984.1"/>
    <property type="molecule type" value="Genomic_DNA"/>
</dbReference>
<dbReference type="Proteomes" id="UP000481153">
    <property type="component" value="Unassembled WGS sequence"/>
</dbReference>
<dbReference type="GO" id="GO:0032981">
    <property type="term" value="P:mitochondrial respiratory chain complex I assembly"/>
    <property type="evidence" value="ECO:0007669"/>
    <property type="project" value="InterPro"/>
</dbReference>
<dbReference type="InterPro" id="IPR009622">
    <property type="entry name" value="NDUFAF4"/>
</dbReference>
<dbReference type="VEuPathDB" id="FungiDB:AeMF1_010227"/>
<evidence type="ECO:0000313" key="2">
    <source>
        <dbReference type="EMBL" id="KAF0722984.1"/>
    </source>
</evidence>
<feature type="region of interest" description="Disordered" evidence="1">
    <location>
        <begin position="84"/>
        <end position="110"/>
    </location>
</feature>
<name>A0A6G0W9W6_9STRA</name>
<proteinExistence type="predicted"/>
<organism evidence="2 3">
    <name type="scientific">Aphanomyces euteiches</name>
    <dbReference type="NCBI Taxonomy" id="100861"/>
    <lineage>
        <taxon>Eukaryota</taxon>
        <taxon>Sar</taxon>
        <taxon>Stramenopiles</taxon>
        <taxon>Oomycota</taxon>
        <taxon>Saprolegniomycetes</taxon>
        <taxon>Saprolegniales</taxon>
        <taxon>Verrucalvaceae</taxon>
        <taxon>Aphanomyces</taxon>
    </lineage>
</organism>
<dbReference type="GO" id="GO:0005739">
    <property type="term" value="C:mitochondrion"/>
    <property type="evidence" value="ECO:0007669"/>
    <property type="project" value="GOC"/>
</dbReference>
<feature type="compositionally biased region" description="Basic and acidic residues" evidence="1">
    <location>
        <begin position="92"/>
        <end position="106"/>
    </location>
</feature>
<evidence type="ECO:0000313" key="3">
    <source>
        <dbReference type="Proteomes" id="UP000481153"/>
    </source>
</evidence>
<keyword evidence="3" id="KW-1185">Reference proteome</keyword>